<dbReference type="InterPro" id="IPR003018">
    <property type="entry name" value="GAF"/>
</dbReference>
<protein>
    <submittedName>
        <fullName evidence="3">GAF domain-containing protein</fullName>
    </submittedName>
</protein>
<sequence>MKMNRFLAREKFLASGQVHSDTPLIISESRNRSLAYKVDLHLSKSPKVLNPMDTQEQQTSSLLYDEFQTIIPKIKSFSNSNYSFLLADNQARLLGLYAKEDLMELLKTFNAVPGGVWSEELCGTTLAAGKSVVIHDAQHFCESWQVISYAGVPILDPINRKIIGVLNLTCFPEDFPTNAVELTETLAKSLEMEVFNQLQIHRLYLENAYLEKDMRSSKDILLVVNLEGQIIRCNDSEFFKQQDWSSPFDWYQFFQMNQEQSVLSLSALATAHERPLPFSTDSSGGDLQFIYYKDRIIGALIQMRRQPEGNVKKTSSDYKSQSGKRAFSTNDGMSTVNDAIQNKIIGESP</sequence>
<organism evidence="3 4">
    <name type="scientific">Niallia endozanthoxylica</name>
    <dbReference type="NCBI Taxonomy" id="2036016"/>
    <lineage>
        <taxon>Bacteria</taxon>
        <taxon>Bacillati</taxon>
        <taxon>Bacillota</taxon>
        <taxon>Bacilli</taxon>
        <taxon>Bacillales</taxon>
        <taxon>Bacillaceae</taxon>
        <taxon>Niallia</taxon>
    </lineage>
</organism>
<dbReference type="RefSeq" id="WP_150440199.1">
    <property type="nucleotide sequence ID" value="NZ_VYKL01000018.1"/>
</dbReference>
<feature type="compositionally biased region" description="Polar residues" evidence="1">
    <location>
        <begin position="317"/>
        <end position="332"/>
    </location>
</feature>
<name>A0A5J5HQQ9_9BACI</name>
<accession>A0A5J5HQQ9</accession>
<evidence type="ECO:0000259" key="2">
    <source>
        <dbReference type="Pfam" id="PF01590"/>
    </source>
</evidence>
<feature type="region of interest" description="Disordered" evidence="1">
    <location>
        <begin position="307"/>
        <end position="332"/>
    </location>
</feature>
<comment type="caution">
    <text evidence="3">The sequence shown here is derived from an EMBL/GenBank/DDBJ whole genome shotgun (WGS) entry which is preliminary data.</text>
</comment>
<dbReference type="EMBL" id="VYKL01000018">
    <property type="protein sequence ID" value="KAA9023798.1"/>
    <property type="molecule type" value="Genomic_DNA"/>
</dbReference>
<feature type="domain" description="GAF" evidence="2">
    <location>
        <begin position="119"/>
        <end position="193"/>
    </location>
</feature>
<reference evidence="3 4" key="1">
    <citation type="submission" date="2019-09" db="EMBL/GenBank/DDBJ databases">
        <title>Whole genome sequences of isolates from the Mars Exploration Rovers.</title>
        <authorList>
            <person name="Seuylemezian A."/>
            <person name="Vaishampayan P."/>
        </authorList>
    </citation>
    <scope>NUCLEOTIDE SEQUENCE [LARGE SCALE GENOMIC DNA]</scope>
    <source>
        <strain evidence="3 4">MER_TA_151</strain>
    </source>
</reference>
<gene>
    <name evidence="3" type="ORF">F4V44_11660</name>
</gene>
<feature type="compositionally biased region" description="Basic and acidic residues" evidence="1">
    <location>
        <begin position="307"/>
        <end position="316"/>
    </location>
</feature>
<dbReference type="Proteomes" id="UP000326671">
    <property type="component" value="Unassembled WGS sequence"/>
</dbReference>
<evidence type="ECO:0000256" key="1">
    <source>
        <dbReference type="SAM" id="MobiDB-lite"/>
    </source>
</evidence>
<dbReference type="AlphaFoldDB" id="A0A5J5HQQ9"/>
<evidence type="ECO:0000313" key="3">
    <source>
        <dbReference type="EMBL" id="KAA9023798.1"/>
    </source>
</evidence>
<dbReference type="OrthoDB" id="9771372at2"/>
<evidence type="ECO:0000313" key="4">
    <source>
        <dbReference type="Proteomes" id="UP000326671"/>
    </source>
</evidence>
<dbReference type="Pfam" id="PF01590">
    <property type="entry name" value="GAF"/>
    <property type="match status" value="1"/>
</dbReference>
<keyword evidence="4" id="KW-1185">Reference proteome</keyword>
<dbReference type="SUPFAM" id="SSF55781">
    <property type="entry name" value="GAF domain-like"/>
    <property type="match status" value="1"/>
</dbReference>
<dbReference type="Gene3D" id="3.30.450.40">
    <property type="match status" value="1"/>
</dbReference>
<proteinExistence type="predicted"/>
<dbReference type="InterPro" id="IPR029016">
    <property type="entry name" value="GAF-like_dom_sf"/>
</dbReference>